<sequence>MNGWLPICLIICANAVVVFLDPLLLTSPLFWILFGLMVGGVCSEPLWSNGVYLYLLLAFVTMILFPGEQTWLIVLLLVCLPYFSEVVAKRYSFAFGAILLCSILFSAGTLSMGMMALFLSFLILYCTVYLTKQRQRNNENQEQMNTLLYEKRLLKRQLVEEEDTVKQAERTRIARDVHDSVGHQLTALGMQLQMAELQNETENPYLSEAKQTARQALDEMRKAVRALEIEEIRGVAMILRLIRKLEAESHVHVRLTTEAGALSQGLTNEQSMTLYRFVQEGLTNAMRHSYAKQVNVTLSVYADYMYVAILENEAEQKKFHEGFGLTQLRNRFEELDGQFYAHFNEATFYMKGVFPIDSKTNSAR</sequence>
<evidence type="ECO:0000256" key="7">
    <source>
        <dbReference type="ARBA" id="ARBA00022840"/>
    </source>
</evidence>
<evidence type="ECO:0000259" key="10">
    <source>
        <dbReference type="Pfam" id="PF07730"/>
    </source>
</evidence>
<evidence type="ECO:0000256" key="3">
    <source>
        <dbReference type="ARBA" id="ARBA00022553"/>
    </source>
</evidence>
<dbReference type="STRING" id="1246626.BleG1_1014"/>
<dbReference type="HOGENOM" id="CLU_000445_20_15_9"/>
<evidence type="ECO:0000256" key="8">
    <source>
        <dbReference type="ARBA" id="ARBA00023012"/>
    </source>
</evidence>
<keyword evidence="3" id="KW-0597">Phosphoprotein</keyword>
<dbReference type="AlphaFoldDB" id="A0A060LU34"/>
<keyword evidence="9" id="KW-1133">Transmembrane helix</keyword>
<dbReference type="eggNOG" id="COG4585">
    <property type="taxonomic scope" value="Bacteria"/>
</dbReference>
<keyword evidence="4" id="KW-0808">Transferase</keyword>
<keyword evidence="8" id="KW-0902">Two-component regulatory system</keyword>
<gene>
    <name evidence="11" type="ORF">BleG1_1014</name>
</gene>
<evidence type="ECO:0000256" key="9">
    <source>
        <dbReference type="SAM" id="Phobius"/>
    </source>
</evidence>
<dbReference type="GO" id="GO:0005524">
    <property type="term" value="F:ATP binding"/>
    <property type="evidence" value="ECO:0007669"/>
    <property type="project" value="UniProtKB-KW"/>
</dbReference>
<dbReference type="GO" id="GO:0046983">
    <property type="term" value="F:protein dimerization activity"/>
    <property type="evidence" value="ECO:0007669"/>
    <property type="project" value="InterPro"/>
</dbReference>
<evidence type="ECO:0000256" key="1">
    <source>
        <dbReference type="ARBA" id="ARBA00000085"/>
    </source>
</evidence>
<protein>
    <recommendedName>
        <fullName evidence="2">histidine kinase</fullName>
        <ecNumber evidence="2">2.7.13.3</ecNumber>
    </recommendedName>
</protein>
<dbReference type="EMBL" id="CP003923">
    <property type="protein sequence ID" value="AIC93617.1"/>
    <property type="molecule type" value="Genomic_DNA"/>
</dbReference>
<evidence type="ECO:0000256" key="6">
    <source>
        <dbReference type="ARBA" id="ARBA00022777"/>
    </source>
</evidence>
<dbReference type="PANTHER" id="PTHR24421">
    <property type="entry name" value="NITRATE/NITRITE SENSOR PROTEIN NARX-RELATED"/>
    <property type="match status" value="1"/>
</dbReference>
<dbReference type="GO" id="GO:0000155">
    <property type="term" value="F:phosphorelay sensor kinase activity"/>
    <property type="evidence" value="ECO:0007669"/>
    <property type="project" value="InterPro"/>
</dbReference>
<dbReference type="KEGG" id="ble:BleG1_1014"/>
<feature type="domain" description="Signal transduction histidine kinase subgroup 3 dimerisation and phosphoacceptor" evidence="10">
    <location>
        <begin position="169"/>
        <end position="228"/>
    </location>
</feature>
<keyword evidence="9" id="KW-0472">Membrane</keyword>
<keyword evidence="9" id="KW-0812">Transmembrane</keyword>
<proteinExistence type="predicted"/>
<evidence type="ECO:0000256" key="5">
    <source>
        <dbReference type="ARBA" id="ARBA00022741"/>
    </source>
</evidence>
<feature type="transmembrane region" description="Helical" evidence="9">
    <location>
        <begin position="51"/>
        <end position="79"/>
    </location>
</feature>
<feature type="transmembrane region" description="Helical" evidence="9">
    <location>
        <begin position="91"/>
        <end position="108"/>
    </location>
</feature>
<keyword evidence="6 11" id="KW-0418">Kinase</keyword>
<dbReference type="InterPro" id="IPR011712">
    <property type="entry name" value="Sig_transdc_His_kin_sub3_dim/P"/>
</dbReference>
<dbReference type="PANTHER" id="PTHR24421:SF10">
    <property type="entry name" value="NITRATE_NITRITE SENSOR PROTEIN NARQ"/>
    <property type="match status" value="1"/>
</dbReference>
<keyword evidence="12" id="KW-1185">Reference proteome</keyword>
<dbReference type="CDD" id="cd16917">
    <property type="entry name" value="HATPase_UhpB-NarQ-NarX-like"/>
    <property type="match status" value="1"/>
</dbReference>
<dbReference type="InterPro" id="IPR050482">
    <property type="entry name" value="Sensor_HK_TwoCompSys"/>
</dbReference>
<evidence type="ECO:0000313" key="12">
    <source>
        <dbReference type="Proteomes" id="UP000027142"/>
    </source>
</evidence>
<dbReference type="Proteomes" id="UP000027142">
    <property type="component" value="Chromosome"/>
</dbReference>
<dbReference type="Pfam" id="PF07730">
    <property type="entry name" value="HisKA_3"/>
    <property type="match status" value="1"/>
</dbReference>
<dbReference type="InterPro" id="IPR036890">
    <property type="entry name" value="HATPase_C_sf"/>
</dbReference>
<dbReference type="EC" id="2.7.13.3" evidence="2"/>
<accession>A0A060LU34</accession>
<dbReference type="Gene3D" id="1.20.5.1930">
    <property type="match status" value="1"/>
</dbReference>
<dbReference type="OrthoDB" id="199946at2"/>
<dbReference type="Gene3D" id="3.30.565.10">
    <property type="entry name" value="Histidine kinase-like ATPase, C-terminal domain"/>
    <property type="match status" value="1"/>
</dbReference>
<feature type="transmembrane region" description="Helical" evidence="9">
    <location>
        <begin position="7"/>
        <end position="31"/>
    </location>
</feature>
<keyword evidence="7" id="KW-0067">ATP-binding</keyword>
<dbReference type="RefSeq" id="WP_051667384.1">
    <property type="nucleotide sequence ID" value="NZ_CP003923.1"/>
</dbReference>
<organism evidence="11 12">
    <name type="scientific">Shouchella lehensis G1</name>
    <dbReference type="NCBI Taxonomy" id="1246626"/>
    <lineage>
        <taxon>Bacteria</taxon>
        <taxon>Bacillati</taxon>
        <taxon>Bacillota</taxon>
        <taxon>Bacilli</taxon>
        <taxon>Bacillales</taxon>
        <taxon>Bacillaceae</taxon>
        <taxon>Shouchella</taxon>
    </lineage>
</organism>
<name>A0A060LU34_9BACI</name>
<comment type="catalytic activity">
    <reaction evidence="1">
        <text>ATP + protein L-histidine = ADP + protein N-phospho-L-histidine.</text>
        <dbReference type="EC" id="2.7.13.3"/>
    </reaction>
</comment>
<dbReference type="PATRIC" id="fig|1246626.3.peg.1018"/>
<evidence type="ECO:0000313" key="11">
    <source>
        <dbReference type="EMBL" id="AIC93617.1"/>
    </source>
</evidence>
<feature type="transmembrane region" description="Helical" evidence="9">
    <location>
        <begin position="114"/>
        <end position="131"/>
    </location>
</feature>
<dbReference type="GO" id="GO:0016020">
    <property type="term" value="C:membrane"/>
    <property type="evidence" value="ECO:0007669"/>
    <property type="project" value="InterPro"/>
</dbReference>
<keyword evidence="5" id="KW-0547">Nucleotide-binding</keyword>
<reference evidence="11 12" key="1">
    <citation type="journal article" date="2014" name="Gene">
        <title>A comparative genomic analysis of the alkalitolerant soil bacterium Bacillus lehensis G1.</title>
        <authorList>
            <person name="Noor Y.M."/>
            <person name="Samsulrizal N.H."/>
            <person name="Jema'on N.A."/>
            <person name="Low K.O."/>
            <person name="Ramli A.N."/>
            <person name="Alias N.I."/>
            <person name="Damis S.I."/>
            <person name="Fuzi S.F."/>
            <person name="Isa M.N."/>
            <person name="Murad A.M."/>
            <person name="Raih M.F."/>
            <person name="Bakar F.D."/>
            <person name="Najimudin N."/>
            <person name="Mahadi N.M."/>
            <person name="Illias R.M."/>
        </authorList>
    </citation>
    <scope>NUCLEOTIDE SEQUENCE [LARGE SCALE GENOMIC DNA]</scope>
    <source>
        <strain evidence="11 12">G1</strain>
    </source>
</reference>
<evidence type="ECO:0000256" key="2">
    <source>
        <dbReference type="ARBA" id="ARBA00012438"/>
    </source>
</evidence>
<evidence type="ECO:0000256" key="4">
    <source>
        <dbReference type="ARBA" id="ARBA00022679"/>
    </source>
</evidence>